<dbReference type="SUPFAM" id="SSF47336">
    <property type="entry name" value="ACP-like"/>
    <property type="match status" value="1"/>
</dbReference>
<keyword evidence="2" id="KW-0597">Phosphoprotein</keyword>
<dbReference type="Pfam" id="PF00550">
    <property type="entry name" value="PP-binding"/>
    <property type="match status" value="1"/>
</dbReference>
<dbReference type="InterPro" id="IPR009081">
    <property type="entry name" value="PP-bd_ACP"/>
</dbReference>
<evidence type="ECO:0000259" key="5">
    <source>
        <dbReference type="PROSITE" id="PS50075"/>
    </source>
</evidence>
<dbReference type="InterPro" id="IPR001242">
    <property type="entry name" value="Condensation_dom"/>
</dbReference>
<evidence type="ECO:0000256" key="1">
    <source>
        <dbReference type="ARBA" id="ARBA00022450"/>
    </source>
</evidence>
<dbReference type="EMBL" id="VCAU01000007">
    <property type="protein sequence ID" value="KAF9893454.1"/>
    <property type="molecule type" value="Genomic_DNA"/>
</dbReference>
<dbReference type="InterPro" id="IPR020806">
    <property type="entry name" value="PKS_PP-bd"/>
</dbReference>
<dbReference type="Pfam" id="PF00668">
    <property type="entry name" value="Condensation"/>
    <property type="match status" value="1"/>
</dbReference>
<keyword evidence="1" id="KW-0596">Phosphopantetheine</keyword>
<dbReference type="Gene3D" id="3.40.50.12780">
    <property type="entry name" value="N-terminal domain of ligase-like"/>
    <property type="match status" value="1"/>
</dbReference>
<dbReference type="GO" id="GO:0016874">
    <property type="term" value="F:ligase activity"/>
    <property type="evidence" value="ECO:0007669"/>
    <property type="project" value="UniProtKB-KW"/>
</dbReference>
<dbReference type="PANTHER" id="PTHR45527:SF3">
    <property type="entry name" value="SIDEROPHORE SYNTHETASE (EUROFUNG)"/>
    <property type="match status" value="1"/>
</dbReference>
<accession>A0AAD4CVF9</accession>
<dbReference type="InterPro" id="IPR045851">
    <property type="entry name" value="AMP-bd_C_sf"/>
</dbReference>
<reference evidence="6" key="2">
    <citation type="submission" date="2020-02" db="EMBL/GenBank/DDBJ databases">
        <authorList>
            <person name="Gilchrist C.L.M."/>
            <person name="Chooi Y.-H."/>
        </authorList>
    </citation>
    <scope>NUCLEOTIDE SEQUENCE</scope>
    <source>
        <strain evidence="6">MST-FP2251</strain>
    </source>
</reference>
<dbReference type="Gene3D" id="3.30.559.10">
    <property type="entry name" value="Chloramphenicol acetyltransferase-like domain"/>
    <property type="match status" value="1"/>
</dbReference>
<evidence type="ECO:0000256" key="4">
    <source>
        <dbReference type="ARBA" id="ARBA00029454"/>
    </source>
</evidence>
<dbReference type="InterPro" id="IPR042099">
    <property type="entry name" value="ANL_N_sf"/>
</dbReference>
<sequence>MSDQAQSEELWRRHFQDLSASPFPEVASKAYKPKPTGRVHHYISFGNDGSRPIQTALVAAWGIVVAYYTGNDDVVFRLARDIGCSGSCEESPLPLRLQLNPETTISRTIEYTDSRLVEWASMSASLLGHPKSQGHDIARAGTCQNTLQFRHDREGACRKVAAVNDDGSSHSESALTIICDLGEHRGHIEALFDPAVVSPDAAQMMLYQLAHTFGAVCQANARQTIVADIMTSSHQVVNHAVWRSFTPPPPATHACVHDRIAEHCRSRPDTLAVDAWDGRLTYRELEEVASGLSARLAGINQRHDIPVGCVLMERSVWVSISILGLMKAGISFLLLDPSLPLARLKLICAKSNAAVVVSSVRHVDLAQSLGPPVVEVSDRARLADGGRQAAHSPSADVLPRDICNCLFTSGSTGEPKVTLIEHAAVYTAWTSSRSDQINLGSSSRVFQYASPAFGVSVIDYLGTLMSGGCLCVPSDEQLENDLAGAIRKSNANSIAMTPSAARCLDPDSVPSLKTMILAGEPLSTTDLQRWQGRVDLFSMYGQSEVAAFSFASPKTGPSCLPRDLGRVRDPWRAWIVDANNHNHLMPLGAVGELLLEGPCLGRGYLNDPEQTKEKYITAPVWLKRIRPEISPSHRLLKTGDLVRSTATGTIEYVGRRGSSQVKLRGQRMDLMEVEHHLRELYSAASNVVADILVPPDTLTNDSAMLVGFVVMKSAPRAHGKSDDLILGTPTVDTRQHAQLVISQMKQLLPSYMVPTSIVTAEHIPLTTTGKIHRQRLHSLASALSRDQLLTYIHERAPGKPITVPTTPAETVIQQICAEALGVPPVKLDIGEGFSALGGDSLAARRIVTLCRQTGVSITVSDLFSSPSLKSLAAENERVNLPKGTIRPATEDPFALLQRDFRRSMPMCTQGLVVEDVYPLQAVQWREMKEVSYFVFRISGPLEVERLRHACEALTRTHTALRSMVVPFGQELVNVVLEKHPCPFAQQHLPEGTSLVEWGESFSQADLHRSHPTSEPVTRFILGTTDTDAAQAVLIMRLPHVHFDGDCLLQIYTDLWTLYENKPVTVTSSYGDFARAVFQRLQGPSTAAYWRGLLTNSEPPSIPARRLCPGESVQTLSGARRIVLTNPPNVGVTMAIVVKTAWAYLVHRWTGQNTVVLTQTVNGRDVVATEGTEMVIGPCHSIFPLCARFSPAITTRQQLLDQMQEQFLASLRYGVIDWRDLAKFTTWPTDSTFGYVLAYQDFPMPGDLQVGALSTECTWCHVASVQPGEAFVSAVPVDGGLELTLNTLSTSMDQDEVDRCLREFGKTVTDFLYHPHLPL</sequence>
<organism evidence="6 7">
    <name type="scientific">Aspergillus nanangensis</name>
    <dbReference type="NCBI Taxonomy" id="2582783"/>
    <lineage>
        <taxon>Eukaryota</taxon>
        <taxon>Fungi</taxon>
        <taxon>Dikarya</taxon>
        <taxon>Ascomycota</taxon>
        <taxon>Pezizomycotina</taxon>
        <taxon>Eurotiomycetes</taxon>
        <taxon>Eurotiomycetidae</taxon>
        <taxon>Eurotiales</taxon>
        <taxon>Aspergillaceae</taxon>
        <taxon>Aspergillus</taxon>
        <taxon>Aspergillus subgen. Circumdati</taxon>
    </lineage>
</organism>
<reference evidence="6" key="1">
    <citation type="journal article" date="2019" name="Beilstein J. Org. Chem.">
        <title>Nanangenines: drimane sesquiterpenoids as the dominant metabolite cohort of a novel Australian fungus, Aspergillus nanangensis.</title>
        <authorList>
            <person name="Lacey H.J."/>
            <person name="Gilchrist C.L.M."/>
            <person name="Crombie A."/>
            <person name="Kalaitzis J.A."/>
            <person name="Vuong D."/>
            <person name="Rutledge P.J."/>
            <person name="Turner P."/>
            <person name="Pitt J.I."/>
            <person name="Lacey E."/>
            <person name="Chooi Y.H."/>
            <person name="Piggott A.M."/>
        </authorList>
    </citation>
    <scope>NUCLEOTIDE SEQUENCE</scope>
    <source>
        <strain evidence="6">MST-FP2251</strain>
    </source>
</reference>
<dbReference type="SUPFAM" id="SSF56801">
    <property type="entry name" value="Acetyl-CoA synthetase-like"/>
    <property type="match status" value="1"/>
</dbReference>
<proteinExistence type="inferred from homology"/>
<dbReference type="Proteomes" id="UP001194746">
    <property type="component" value="Unassembled WGS sequence"/>
</dbReference>
<dbReference type="Gene3D" id="3.30.300.30">
    <property type="match status" value="1"/>
</dbReference>
<dbReference type="InterPro" id="IPR023213">
    <property type="entry name" value="CAT-like_dom_sf"/>
</dbReference>
<evidence type="ECO:0000313" key="6">
    <source>
        <dbReference type="EMBL" id="KAF9893454.1"/>
    </source>
</evidence>
<dbReference type="SMART" id="SM00823">
    <property type="entry name" value="PKS_PP"/>
    <property type="match status" value="1"/>
</dbReference>
<dbReference type="GO" id="GO:0031177">
    <property type="term" value="F:phosphopantetheine binding"/>
    <property type="evidence" value="ECO:0007669"/>
    <property type="project" value="InterPro"/>
</dbReference>
<dbReference type="SUPFAM" id="SSF52777">
    <property type="entry name" value="CoA-dependent acyltransferases"/>
    <property type="match status" value="3"/>
</dbReference>
<dbReference type="GO" id="GO:0043041">
    <property type="term" value="P:amino acid activation for nonribosomal peptide biosynthetic process"/>
    <property type="evidence" value="ECO:0007669"/>
    <property type="project" value="TreeGrafter"/>
</dbReference>
<protein>
    <recommendedName>
        <fullName evidence="5">Carrier domain-containing protein</fullName>
    </recommendedName>
</protein>
<keyword evidence="3" id="KW-0436">Ligase</keyword>
<dbReference type="GO" id="GO:0005737">
    <property type="term" value="C:cytoplasm"/>
    <property type="evidence" value="ECO:0007669"/>
    <property type="project" value="TreeGrafter"/>
</dbReference>
<name>A0AAD4CVF9_ASPNN</name>
<dbReference type="Gene3D" id="1.10.1200.10">
    <property type="entry name" value="ACP-like"/>
    <property type="match status" value="1"/>
</dbReference>
<evidence type="ECO:0000256" key="2">
    <source>
        <dbReference type="ARBA" id="ARBA00022553"/>
    </source>
</evidence>
<dbReference type="GO" id="GO:0044550">
    <property type="term" value="P:secondary metabolite biosynthetic process"/>
    <property type="evidence" value="ECO:0007669"/>
    <property type="project" value="TreeGrafter"/>
</dbReference>
<evidence type="ECO:0000256" key="3">
    <source>
        <dbReference type="ARBA" id="ARBA00022598"/>
    </source>
</evidence>
<gene>
    <name evidence="6" type="ORF">FE257_010766</name>
</gene>
<comment type="similarity">
    <text evidence="4">Belongs to the NRP synthetase family.</text>
</comment>
<dbReference type="Pfam" id="PF00501">
    <property type="entry name" value="AMP-binding"/>
    <property type="match status" value="1"/>
</dbReference>
<feature type="domain" description="Carrier" evidence="5">
    <location>
        <begin position="806"/>
        <end position="879"/>
    </location>
</feature>
<keyword evidence="7" id="KW-1185">Reference proteome</keyword>
<dbReference type="PANTHER" id="PTHR45527">
    <property type="entry name" value="NONRIBOSOMAL PEPTIDE SYNTHETASE"/>
    <property type="match status" value="1"/>
</dbReference>
<evidence type="ECO:0000313" key="7">
    <source>
        <dbReference type="Proteomes" id="UP001194746"/>
    </source>
</evidence>
<comment type="caution">
    <text evidence="6">The sequence shown here is derived from an EMBL/GenBank/DDBJ whole genome shotgun (WGS) entry which is preliminary data.</text>
</comment>
<dbReference type="Gene3D" id="3.30.559.30">
    <property type="entry name" value="Nonribosomal peptide synthetase, condensation domain"/>
    <property type="match status" value="2"/>
</dbReference>
<dbReference type="CDD" id="cd05918">
    <property type="entry name" value="A_NRPS_SidN3_like"/>
    <property type="match status" value="1"/>
</dbReference>
<dbReference type="PROSITE" id="PS50075">
    <property type="entry name" value="CARRIER"/>
    <property type="match status" value="1"/>
</dbReference>
<dbReference type="InterPro" id="IPR000873">
    <property type="entry name" value="AMP-dep_synth/lig_dom"/>
</dbReference>
<dbReference type="InterPro" id="IPR036736">
    <property type="entry name" value="ACP-like_sf"/>
</dbReference>